<keyword evidence="2" id="KW-1185">Reference proteome</keyword>
<evidence type="ECO:0000313" key="1">
    <source>
        <dbReference type="EMBL" id="CAK9042662.1"/>
    </source>
</evidence>
<organism evidence="1 2">
    <name type="scientific">Durusdinium trenchii</name>
    <dbReference type="NCBI Taxonomy" id="1381693"/>
    <lineage>
        <taxon>Eukaryota</taxon>
        <taxon>Sar</taxon>
        <taxon>Alveolata</taxon>
        <taxon>Dinophyceae</taxon>
        <taxon>Suessiales</taxon>
        <taxon>Symbiodiniaceae</taxon>
        <taxon>Durusdinium</taxon>
    </lineage>
</organism>
<comment type="caution">
    <text evidence="1">The sequence shown here is derived from an EMBL/GenBank/DDBJ whole genome shotgun (WGS) entry which is preliminary data.</text>
</comment>
<name>A0ABP0LVN0_9DINO</name>
<sequence>MCAKHCGHQAIKFGPLPGPLDSSSDGARFSLRAMPAARLMERSDALLISSTREPCISYATANHIRFKSNESNSLESFESALRAWQSFLMLAQKIEVRTNHKPLSNKELQVSISKKL</sequence>
<accession>A0ABP0LVN0</accession>
<evidence type="ECO:0000313" key="2">
    <source>
        <dbReference type="Proteomes" id="UP001642484"/>
    </source>
</evidence>
<proteinExistence type="predicted"/>
<protein>
    <submittedName>
        <fullName evidence="1">Uncharacterized protein</fullName>
    </submittedName>
</protein>
<gene>
    <name evidence="1" type="ORF">CCMP2556_LOCUS22678</name>
</gene>
<reference evidence="1 2" key="1">
    <citation type="submission" date="2024-02" db="EMBL/GenBank/DDBJ databases">
        <authorList>
            <person name="Chen Y."/>
            <person name="Shah S."/>
            <person name="Dougan E. K."/>
            <person name="Thang M."/>
            <person name="Chan C."/>
        </authorList>
    </citation>
    <scope>NUCLEOTIDE SEQUENCE [LARGE SCALE GENOMIC DNA]</scope>
</reference>
<dbReference type="Proteomes" id="UP001642484">
    <property type="component" value="Unassembled WGS sequence"/>
</dbReference>
<dbReference type="EMBL" id="CAXAMN010014191">
    <property type="protein sequence ID" value="CAK9042662.1"/>
    <property type="molecule type" value="Genomic_DNA"/>
</dbReference>